<dbReference type="SMART" id="SM00345">
    <property type="entry name" value="HTH_GNTR"/>
    <property type="match status" value="1"/>
</dbReference>
<evidence type="ECO:0000256" key="3">
    <source>
        <dbReference type="ARBA" id="ARBA00023163"/>
    </source>
</evidence>
<evidence type="ECO:0000313" key="5">
    <source>
        <dbReference type="EMBL" id="KLK90257.1"/>
    </source>
</evidence>
<dbReference type="InterPro" id="IPR036390">
    <property type="entry name" value="WH_DNA-bd_sf"/>
</dbReference>
<dbReference type="STRING" id="1225564.AA309_27015"/>
<accession>A0A0H1RCA8</accession>
<dbReference type="Proteomes" id="UP000035489">
    <property type="component" value="Unassembled WGS sequence"/>
</dbReference>
<proteinExistence type="predicted"/>
<dbReference type="PROSITE" id="PS50949">
    <property type="entry name" value="HTH_GNTR"/>
    <property type="match status" value="1"/>
</dbReference>
<organism evidence="5 6">
    <name type="scientific">Microvirga vignae</name>
    <dbReference type="NCBI Taxonomy" id="1225564"/>
    <lineage>
        <taxon>Bacteria</taxon>
        <taxon>Pseudomonadati</taxon>
        <taxon>Pseudomonadota</taxon>
        <taxon>Alphaproteobacteria</taxon>
        <taxon>Hyphomicrobiales</taxon>
        <taxon>Methylobacteriaceae</taxon>
        <taxon>Microvirga</taxon>
    </lineage>
</organism>
<protein>
    <recommendedName>
        <fullName evidence="4">HTH gntR-type domain-containing protein</fullName>
    </recommendedName>
</protein>
<evidence type="ECO:0000259" key="4">
    <source>
        <dbReference type="PROSITE" id="PS50949"/>
    </source>
</evidence>
<sequence length="238" mass="26311">MTMIDKAEQYSFLEPLERGPRGNTTEQVERSLRSAIVALDFAPGEFIDKGLVCARLGVSRFPVSEALARLAAEGLVEILPQRGTRAARIRLAEIKESMLIRNALEAIVAETAARRLPSPALTALKKNLQAQEKAVAKGDRAGFHALDLAFHAILVDSLELPRIAAVIEASRANIDRVRRLLSSPRRHAVTLAEHRDLLKALEAHDSEAARRAMESHLEAVMDELEHFSSEYPEVFAPR</sequence>
<gene>
    <name evidence="5" type="ORF">AA309_27015</name>
</gene>
<dbReference type="InterPro" id="IPR008920">
    <property type="entry name" value="TF_FadR/GntR_C"/>
</dbReference>
<dbReference type="PANTHER" id="PTHR43537:SF51">
    <property type="entry name" value="HTH-TYPE TRANSCRIPTIONAL REGULATOR LGOR-RELATED"/>
    <property type="match status" value="1"/>
</dbReference>
<dbReference type="EMBL" id="LCYG01000091">
    <property type="protein sequence ID" value="KLK90257.1"/>
    <property type="molecule type" value="Genomic_DNA"/>
</dbReference>
<dbReference type="SUPFAM" id="SSF48008">
    <property type="entry name" value="GntR ligand-binding domain-like"/>
    <property type="match status" value="1"/>
</dbReference>
<keyword evidence="1" id="KW-0805">Transcription regulation</keyword>
<dbReference type="Pfam" id="PF00392">
    <property type="entry name" value="GntR"/>
    <property type="match status" value="1"/>
</dbReference>
<dbReference type="Pfam" id="PF07729">
    <property type="entry name" value="FCD"/>
    <property type="match status" value="1"/>
</dbReference>
<keyword evidence="2" id="KW-0238">DNA-binding</keyword>
<comment type="caution">
    <text evidence="5">The sequence shown here is derived from an EMBL/GenBank/DDBJ whole genome shotgun (WGS) entry which is preliminary data.</text>
</comment>
<feature type="domain" description="HTH gntR-type" evidence="4">
    <location>
        <begin position="22"/>
        <end position="89"/>
    </location>
</feature>
<dbReference type="SMART" id="SM00895">
    <property type="entry name" value="FCD"/>
    <property type="match status" value="1"/>
</dbReference>
<dbReference type="InterPro" id="IPR000524">
    <property type="entry name" value="Tscrpt_reg_HTH_GntR"/>
</dbReference>
<dbReference type="OrthoDB" id="9028214at2"/>
<keyword evidence="6" id="KW-1185">Reference proteome</keyword>
<dbReference type="PANTHER" id="PTHR43537">
    <property type="entry name" value="TRANSCRIPTIONAL REGULATOR, GNTR FAMILY"/>
    <property type="match status" value="1"/>
</dbReference>
<dbReference type="GO" id="GO:0003700">
    <property type="term" value="F:DNA-binding transcription factor activity"/>
    <property type="evidence" value="ECO:0007669"/>
    <property type="project" value="InterPro"/>
</dbReference>
<evidence type="ECO:0000313" key="6">
    <source>
        <dbReference type="Proteomes" id="UP000035489"/>
    </source>
</evidence>
<reference evidence="5 6" key="1">
    <citation type="submission" date="2015-05" db="EMBL/GenBank/DDBJ databases">
        <title>Draft genome sequence of Microvirga vignae strain BR3299, a novel nitrogen fixing bacteria isolated from Brazil semi-aired region.</title>
        <authorList>
            <person name="Zilli J.E."/>
            <person name="Passos S.R."/>
            <person name="Leite J."/>
            <person name="Baldani J.I."/>
            <person name="Xavier G.R."/>
            <person name="Rumjaneck N.G."/>
            <person name="Simoes-Araujo J.L."/>
        </authorList>
    </citation>
    <scope>NUCLEOTIDE SEQUENCE [LARGE SCALE GENOMIC DNA]</scope>
    <source>
        <strain evidence="5 6">BR3299</strain>
    </source>
</reference>
<dbReference type="GO" id="GO:0003677">
    <property type="term" value="F:DNA binding"/>
    <property type="evidence" value="ECO:0007669"/>
    <property type="project" value="UniProtKB-KW"/>
</dbReference>
<dbReference type="Gene3D" id="1.10.10.10">
    <property type="entry name" value="Winged helix-like DNA-binding domain superfamily/Winged helix DNA-binding domain"/>
    <property type="match status" value="1"/>
</dbReference>
<evidence type="ECO:0000256" key="2">
    <source>
        <dbReference type="ARBA" id="ARBA00023125"/>
    </source>
</evidence>
<dbReference type="RefSeq" id="WP_047192115.1">
    <property type="nucleotide sequence ID" value="NZ_LCYG01000091.1"/>
</dbReference>
<dbReference type="PATRIC" id="fig|1225564.3.peg.7031"/>
<name>A0A0H1RCA8_9HYPH</name>
<dbReference type="SUPFAM" id="SSF46785">
    <property type="entry name" value="Winged helix' DNA-binding domain"/>
    <property type="match status" value="1"/>
</dbReference>
<dbReference type="InterPro" id="IPR011711">
    <property type="entry name" value="GntR_C"/>
</dbReference>
<dbReference type="AlphaFoldDB" id="A0A0H1RCA8"/>
<evidence type="ECO:0000256" key="1">
    <source>
        <dbReference type="ARBA" id="ARBA00023015"/>
    </source>
</evidence>
<keyword evidence="3" id="KW-0804">Transcription</keyword>
<dbReference type="Gene3D" id="1.20.120.530">
    <property type="entry name" value="GntR ligand-binding domain-like"/>
    <property type="match status" value="1"/>
</dbReference>
<dbReference type="InterPro" id="IPR036388">
    <property type="entry name" value="WH-like_DNA-bd_sf"/>
</dbReference>